<keyword evidence="10" id="KW-1185">Reference proteome</keyword>
<dbReference type="AlphaFoldDB" id="A0A1M2W2J3"/>
<dbReference type="SFLD" id="SFLDG01151">
    <property type="entry name" value="Main.2:_Nu-like"/>
    <property type="match status" value="1"/>
</dbReference>
<name>A0A1M2W2J3_TRAPU</name>
<dbReference type="CDD" id="cd03048">
    <property type="entry name" value="GST_N_Ure2p_like"/>
    <property type="match status" value="1"/>
</dbReference>
<dbReference type="InterPro" id="IPR010987">
    <property type="entry name" value="Glutathione-S-Trfase_C-like"/>
</dbReference>
<evidence type="ECO:0000256" key="3">
    <source>
        <dbReference type="ARBA" id="ARBA00022679"/>
    </source>
</evidence>
<feature type="domain" description="GST N-terminal" evidence="7">
    <location>
        <begin position="5"/>
        <end position="89"/>
    </location>
</feature>
<dbReference type="SUPFAM" id="SSF52833">
    <property type="entry name" value="Thioredoxin-like"/>
    <property type="match status" value="1"/>
</dbReference>
<feature type="domain" description="GST C-terminal" evidence="8">
    <location>
        <begin position="95"/>
        <end position="201"/>
    </location>
</feature>
<evidence type="ECO:0000256" key="5">
    <source>
        <dbReference type="ARBA" id="ARBA00060024"/>
    </source>
</evidence>
<comment type="similarity">
    <text evidence="1 6">Belongs to the GST superfamily.</text>
</comment>
<dbReference type="OMA" id="ATQYAKH"/>
<dbReference type="FunFam" id="1.20.1050.130:FF:000016">
    <property type="entry name" value="Glutathione S-transferase 1"/>
    <property type="match status" value="1"/>
</dbReference>
<protein>
    <recommendedName>
        <fullName evidence="2">glutathione transferase</fullName>
        <ecNumber evidence="2">2.5.1.18</ecNumber>
    </recommendedName>
</protein>
<sequence length="201" mass="23093">MSQEHHFTLYTNQVGPNGWRVVMVLEELGLEYHSIYYDLAKGEHRNPEHLALNPNGRIPTLVDHKNGDFVIWESDAILTYLVDKYDPEGKISVKSPEEKITQLQWLFFQASGQGPYFGQAGWFVLWHPEKVPSAIERYQKEILRVFGVLESVLSKQEWLVGGKCTIADLSFIAWNVPATNGLLMRGYEGFDFEKDFPAVFK</sequence>
<organism evidence="9 10">
    <name type="scientific">Trametes pubescens</name>
    <name type="common">White-rot fungus</name>
    <dbReference type="NCBI Taxonomy" id="154538"/>
    <lineage>
        <taxon>Eukaryota</taxon>
        <taxon>Fungi</taxon>
        <taxon>Dikarya</taxon>
        <taxon>Basidiomycota</taxon>
        <taxon>Agaricomycotina</taxon>
        <taxon>Agaricomycetes</taxon>
        <taxon>Polyporales</taxon>
        <taxon>Polyporaceae</taxon>
        <taxon>Trametes</taxon>
    </lineage>
</organism>
<dbReference type="EMBL" id="MNAD01000344">
    <property type="protein sequence ID" value="OJT13982.1"/>
    <property type="molecule type" value="Genomic_DNA"/>
</dbReference>
<dbReference type="InterPro" id="IPR036282">
    <property type="entry name" value="Glutathione-S-Trfase_C_sf"/>
</dbReference>
<reference evidence="9 10" key="1">
    <citation type="submission" date="2016-10" db="EMBL/GenBank/DDBJ databases">
        <title>Genome sequence of the basidiomycete white-rot fungus Trametes pubescens.</title>
        <authorList>
            <person name="Makela M.R."/>
            <person name="Granchi Z."/>
            <person name="Peng M."/>
            <person name="De Vries R.P."/>
            <person name="Grigoriev I."/>
            <person name="Riley R."/>
            <person name="Hilden K."/>
        </authorList>
    </citation>
    <scope>NUCLEOTIDE SEQUENCE [LARGE SCALE GENOMIC DNA]</scope>
    <source>
        <strain evidence="9 10">FBCC735</strain>
    </source>
</reference>
<keyword evidence="3 9" id="KW-0808">Transferase</keyword>
<evidence type="ECO:0000259" key="7">
    <source>
        <dbReference type="PROSITE" id="PS50404"/>
    </source>
</evidence>
<evidence type="ECO:0000256" key="4">
    <source>
        <dbReference type="ARBA" id="ARBA00047960"/>
    </source>
</evidence>
<dbReference type="InterPro" id="IPR004046">
    <property type="entry name" value="GST_C"/>
</dbReference>
<dbReference type="STRING" id="154538.A0A1M2W2J3"/>
<dbReference type="GO" id="GO:0004364">
    <property type="term" value="F:glutathione transferase activity"/>
    <property type="evidence" value="ECO:0007669"/>
    <property type="project" value="UniProtKB-EC"/>
</dbReference>
<dbReference type="GO" id="GO:0005737">
    <property type="term" value="C:cytoplasm"/>
    <property type="evidence" value="ECO:0007669"/>
    <property type="project" value="UniProtKB-ARBA"/>
</dbReference>
<proteinExistence type="inferred from homology"/>
<dbReference type="Proteomes" id="UP000184267">
    <property type="component" value="Unassembled WGS sequence"/>
</dbReference>
<dbReference type="InterPro" id="IPR040079">
    <property type="entry name" value="Glutathione_S-Trfase"/>
</dbReference>
<evidence type="ECO:0000256" key="2">
    <source>
        <dbReference type="ARBA" id="ARBA00012452"/>
    </source>
</evidence>
<dbReference type="Gene3D" id="1.20.1050.130">
    <property type="match status" value="1"/>
</dbReference>
<dbReference type="PANTHER" id="PTHR44051">
    <property type="entry name" value="GLUTATHIONE S-TRANSFERASE-RELATED"/>
    <property type="match status" value="1"/>
</dbReference>
<comment type="catalytic activity">
    <reaction evidence="4">
        <text>RX + glutathione = an S-substituted glutathione + a halide anion + H(+)</text>
        <dbReference type="Rhea" id="RHEA:16437"/>
        <dbReference type="ChEBI" id="CHEBI:15378"/>
        <dbReference type="ChEBI" id="CHEBI:16042"/>
        <dbReference type="ChEBI" id="CHEBI:17792"/>
        <dbReference type="ChEBI" id="CHEBI:57925"/>
        <dbReference type="ChEBI" id="CHEBI:90779"/>
        <dbReference type="EC" id="2.5.1.18"/>
    </reaction>
</comment>
<gene>
    <name evidence="9" type="ORF">TRAPUB_9466</name>
</gene>
<evidence type="ECO:0000259" key="8">
    <source>
        <dbReference type="PROSITE" id="PS50405"/>
    </source>
</evidence>
<evidence type="ECO:0000313" key="9">
    <source>
        <dbReference type="EMBL" id="OJT13982.1"/>
    </source>
</evidence>
<accession>A0A1M2W2J3</accession>
<dbReference type="OrthoDB" id="422574at2759"/>
<dbReference type="FunFam" id="3.40.30.10:FF:000039">
    <property type="entry name" value="Glutathione S-transferase domain"/>
    <property type="match status" value="1"/>
</dbReference>
<evidence type="ECO:0000256" key="6">
    <source>
        <dbReference type="RuleBase" id="RU003494"/>
    </source>
</evidence>
<dbReference type="InterPro" id="IPR004045">
    <property type="entry name" value="Glutathione_S-Trfase_N"/>
</dbReference>
<dbReference type="GO" id="GO:0005634">
    <property type="term" value="C:nucleus"/>
    <property type="evidence" value="ECO:0007669"/>
    <property type="project" value="UniProtKB-ARBA"/>
</dbReference>
<dbReference type="PANTHER" id="PTHR44051:SF3">
    <property type="entry name" value="TRANSCRIPTIONAL REGULATOR URE2"/>
    <property type="match status" value="1"/>
</dbReference>
<comment type="caution">
    <text evidence="9">The sequence shown here is derived from an EMBL/GenBank/DDBJ whole genome shotgun (WGS) entry which is preliminary data.</text>
</comment>
<dbReference type="SFLD" id="SFLDG00358">
    <property type="entry name" value="Main_(cytGST)"/>
    <property type="match status" value="1"/>
</dbReference>
<dbReference type="SUPFAM" id="SSF47616">
    <property type="entry name" value="GST C-terminal domain-like"/>
    <property type="match status" value="1"/>
</dbReference>
<evidence type="ECO:0000256" key="1">
    <source>
        <dbReference type="ARBA" id="ARBA00007409"/>
    </source>
</evidence>
<dbReference type="Pfam" id="PF00043">
    <property type="entry name" value="GST_C"/>
    <property type="match status" value="1"/>
</dbReference>
<dbReference type="EC" id="2.5.1.18" evidence="2"/>
<dbReference type="PROSITE" id="PS50404">
    <property type="entry name" value="GST_NTER"/>
    <property type="match status" value="1"/>
</dbReference>
<dbReference type="PROSITE" id="PS50405">
    <property type="entry name" value="GST_CTER"/>
    <property type="match status" value="1"/>
</dbReference>
<dbReference type="InterPro" id="IPR036249">
    <property type="entry name" value="Thioredoxin-like_sf"/>
</dbReference>
<comment type="function">
    <text evidence="5">Involved in the oxidative stress response and detoxification.</text>
</comment>
<dbReference type="SFLD" id="SFLDS00019">
    <property type="entry name" value="Glutathione_Transferase_(cytos"/>
    <property type="match status" value="1"/>
</dbReference>
<evidence type="ECO:0000313" key="10">
    <source>
        <dbReference type="Proteomes" id="UP000184267"/>
    </source>
</evidence>
<dbReference type="Pfam" id="PF02798">
    <property type="entry name" value="GST_N"/>
    <property type="match status" value="1"/>
</dbReference>